<evidence type="ECO:0000256" key="1">
    <source>
        <dbReference type="SAM" id="SignalP"/>
    </source>
</evidence>
<dbReference type="Proteomes" id="UP000251692">
    <property type="component" value="Unassembled WGS sequence"/>
</dbReference>
<dbReference type="PROSITE" id="PS51257">
    <property type="entry name" value="PROKAR_LIPOPROTEIN"/>
    <property type="match status" value="1"/>
</dbReference>
<accession>A0A364RJH5</accession>
<dbReference type="RefSeq" id="WP_112304722.1">
    <property type="nucleotide sequence ID" value="NZ_QMDV01000001.1"/>
</dbReference>
<keyword evidence="3" id="KW-1185">Reference proteome</keyword>
<comment type="caution">
    <text evidence="2">The sequence shown here is derived from an EMBL/GenBank/DDBJ whole genome shotgun (WGS) entry which is preliminary data.</text>
</comment>
<proteinExistence type="predicted"/>
<organism evidence="2 3">
    <name type="scientific">Pontibacter arcticus</name>
    <dbReference type="NCBI Taxonomy" id="2080288"/>
    <lineage>
        <taxon>Bacteria</taxon>
        <taxon>Pseudomonadati</taxon>
        <taxon>Bacteroidota</taxon>
        <taxon>Cytophagia</taxon>
        <taxon>Cytophagales</taxon>
        <taxon>Hymenobacteraceae</taxon>
        <taxon>Pontibacter</taxon>
    </lineage>
</organism>
<evidence type="ECO:0008006" key="4">
    <source>
        <dbReference type="Google" id="ProtNLM"/>
    </source>
</evidence>
<evidence type="ECO:0000313" key="3">
    <source>
        <dbReference type="Proteomes" id="UP000251692"/>
    </source>
</evidence>
<evidence type="ECO:0000313" key="2">
    <source>
        <dbReference type="EMBL" id="RAU84441.1"/>
    </source>
</evidence>
<sequence>MLSYRYACICLFAVVLLLSAGCANKGIPCPKPSKNKSLVKSIGGGKDFESVSVPTDKNGRVKKRKKLLF</sequence>
<name>A0A364RJH5_9BACT</name>
<reference evidence="2 3" key="2">
    <citation type="submission" date="2018-07" db="EMBL/GenBank/DDBJ databases">
        <title>Pontibacter sp. 2b14 genomic sequence and assembly.</title>
        <authorList>
            <person name="Du Z.-J."/>
        </authorList>
    </citation>
    <scope>NUCLEOTIDE SEQUENCE [LARGE SCALE GENOMIC DNA]</scope>
    <source>
        <strain evidence="2 3">2b14</strain>
    </source>
</reference>
<dbReference type="OrthoDB" id="853660at2"/>
<dbReference type="AlphaFoldDB" id="A0A364RJH5"/>
<protein>
    <recommendedName>
        <fullName evidence="4">Lipoprotein</fullName>
    </recommendedName>
</protein>
<gene>
    <name evidence="2" type="ORF">DP923_05255</name>
</gene>
<keyword evidence="1" id="KW-0732">Signal</keyword>
<feature type="chain" id="PRO_5017075505" description="Lipoprotein" evidence="1">
    <location>
        <begin position="26"/>
        <end position="69"/>
    </location>
</feature>
<dbReference type="EMBL" id="QMDV01000001">
    <property type="protein sequence ID" value="RAU84441.1"/>
    <property type="molecule type" value="Genomic_DNA"/>
</dbReference>
<reference evidence="2 3" key="1">
    <citation type="submission" date="2018-06" db="EMBL/GenBank/DDBJ databases">
        <authorList>
            <person name="Liu Z.-W."/>
        </authorList>
    </citation>
    <scope>NUCLEOTIDE SEQUENCE [LARGE SCALE GENOMIC DNA]</scope>
    <source>
        <strain evidence="2 3">2b14</strain>
    </source>
</reference>
<feature type="signal peptide" evidence="1">
    <location>
        <begin position="1"/>
        <end position="25"/>
    </location>
</feature>